<dbReference type="EnsemblMetazoa" id="OVOC10132.1">
    <property type="protein sequence ID" value="OVOC10132.1"/>
    <property type="gene ID" value="WBGene00246941"/>
</dbReference>
<reference evidence="2" key="1">
    <citation type="submission" date="2013-10" db="EMBL/GenBank/DDBJ databases">
        <title>Genome sequencing of Onchocerca volvulus.</title>
        <authorList>
            <person name="Cotton J."/>
            <person name="Tsai J."/>
            <person name="Stanley E."/>
            <person name="Tracey A."/>
            <person name="Holroyd N."/>
            <person name="Lustigman S."/>
            <person name="Berriman M."/>
        </authorList>
    </citation>
    <scope>NUCLEOTIDE SEQUENCE</scope>
</reference>
<name>A0A8R1TIR4_ONCVO</name>
<proteinExistence type="predicted"/>
<evidence type="ECO:0000313" key="1">
    <source>
        <dbReference type="EnsemblMetazoa" id="OVOC10132.1"/>
    </source>
</evidence>
<evidence type="ECO:0000313" key="2">
    <source>
        <dbReference type="Proteomes" id="UP000024404"/>
    </source>
</evidence>
<protein>
    <submittedName>
        <fullName evidence="1">Uncharacterized protein</fullName>
    </submittedName>
</protein>
<sequence length="83" mass="9380">MSESGTTEAISTEEFPKMPKNYNGFHVLPSTITDRFLVLYTIVGMQWCTEDANALLCWQRVKVQQVPTKSIILTAKLEQSNIS</sequence>
<keyword evidence="2" id="KW-1185">Reference proteome</keyword>
<dbReference type="EMBL" id="CMVM020000320">
    <property type="status" value="NOT_ANNOTATED_CDS"/>
    <property type="molecule type" value="Genomic_DNA"/>
</dbReference>
<reference evidence="1" key="2">
    <citation type="submission" date="2022-06" db="UniProtKB">
        <authorList>
            <consortium name="EnsemblMetazoa"/>
        </authorList>
    </citation>
    <scope>IDENTIFICATION</scope>
</reference>
<dbReference type="AlphaFoldDB" id="A0A8R1TIR4"/>
<dbReference type="Proteomes" id="UP000024404">
    <property type="component" value="Unassembled WGS sequence"/>
</dbReference>
<organism evidence="1 2">
    <name type="scientific">Onchocerca volvulus</name>
    <dbReference type="NCBI Taxonomy" id="6282"/>
    <lineage>
        <taxon>Eukaryota</taxon>
        <taxon>Metazoa</taxon>
        <taxon>Ecdysozoa</taxon>
        <taxon>Nematoda</taxon>
        <taxon>Chromadorea</taxon>
        <taxon>Rhabditida</taxon>
        <taxon>Spirurina</taxon>
        <taxon>Spiruromorpha</taxon>
        <taxon>Filarioidea</taxon>
        <taxon>Onchocercidae</taxon>
        <taxon>Onchocerca</taxon>
    </lineage>
</organism>
<accession>A0A8R1TIR4</accession>